<dbReference type="PANTHER" id="PTHR21660">
    <property type="entry name" value="THIOESTERASE SUPERFAMILY MEMBER-RELATED"/>
    <property type="match status" value="1"/>
</dbReference>
<name>A0A371D1T8_9APHY</name>
<dbReference type="PANTHER" id="PTHR21660:SF1">
    <property type="entry name" value="ACYL-COENZYME A THIOESTERASE 13"/>
    <property type="match status" value="1"/>
</dbReference>
<dbReference type="Gene3D" id="3.10.129.10">
    <property type="entry name" value="Hotdog Thioesterase"/>
    <property type="match status" value="1"/>
</dbReference>
<accession>A0A371D1T8</accession>
<evidence type="ECO:0000313" key="3">
    <source>
        <dbReference type="EMBL" id="RDX46491.1"/>
    </source>
</evidence>
<evidence type="ECO:0000256" key="2">
    <source>
        <dbReference type="SAM" id="MobiDB-lite"/>
    </source>
</evidence>
<keyword evidence="1" id="KW-0378">Hydrolase</keyword>
<feature type="region of interest" description="Disordered" evidence="2">
    <location>
        <begin position="1"/>
        <end position="30"/>
    </location>
</feature>
<dbReference type="InterPro" id="IPR039298">
    <property type="entry name" value="ACOT13"/>
</dbReference>
<dbReference type="SUPFAM" id="SSF54637">
    <property type="entry name" value="Thioesterase/thiol ester dehydrase-isomerase"/>
    <property type="match status" value="1"/>
</dbReference>
<dbReference type="AlphaFoldDB" id="A0A371D1T8"/>
<reference evidence="3 4" key="1">
    <citation type="journal article" date="2018" name="Biotechnol. Biofuels">
        <title>Integrative visual omics of the white-rot fungus Polyporus brumalis exposes the biotechnological potential of its oxidative enzymes for delignifying raw plant biomass.</title>
        <authorList>
            <person name="Miyauchi S."/>
            <person name="Rancon A."/>
            <person name="Drula E."/>
            <person name="Hage H."/>
            <person name="Chaduli D."/>
            <person name="Favel A."/>
            <person name="Grisel S."/>
            <person name="Henrissat B."/>
            <person name="Herpoel-Gimbert I."/>
            <person name="Ruiz-Duenas F.J."/>
            <person name="Chevret D."/>
            <person name="Hainaut M."/>
            <person name="Lin J."/>
            <person name="Wang M."/>
            <person name="Pangilinan J."/>
            <person name="Lipzen A."/>
            <person name="Lesage-Meessen L."/>
            <person name="Navarro D."/>
            <person name="Riley R."/>
            <person name="Grigoriev I.V."/>
            <person name="Zhou S."/>
            <person name="Raouche S."/>
            <person name="Rosso M.N."/>
        </authorList>
    </citation>
    <scope>NUCLEOTIDE SEQUENCE [LARGE SCALE GENOMIC DNA]</scope>
    <source>
        <strain evidence="3 4">BRFM 1820</strain>
    </source>
</reference>
<dbReference type="GO" id="GO:0047617">
    <property type="term" value="F:fatty acyl-CoA hydrolase activity"/>
    <property type="evidence" value="ECO:0007669"/>
    <property type="project" value="InterPro"/>
</dbReference>
<evidence type="ECO:0000313" key="4">
    <source>
        <dbReference type="Proteomes" id="UP000256964"/>
    </source>
</evidence>
<protein>
    <recommendedName>
        <fullName evidence="5">Thioesterase domain-containing protein</fullName>
    </recommendedName>
</protein>
<dbReference type="Proteomes" id="UP000256964">
    <property type="component" value="Unassembled WGS sequence"/>
</dbReference>
<evidence type="ECO:0008006" key="5">
    <source>
        <dbReference type="Google" id="ProtNLM"/>
    </source>
</evidence>
<dbReference type="STRING" id="139420.A0A371D1T8"/>
<gene>
    <name evidence="3" type="ORF">OH76DRAFT_1355851</name>
</gene>
<evidence type="ECO:0000256" key="1">
    <source>
        <dbReference type="ARBA" id="ARBA00022801"/>
    </source>
</evidence>
<dbReference type="InterPro" id="IPR029069">
    <property type="entry name" value="HotDog_dom_sf"/>
</dbReference>
<organism evidence="3 4">
    <name type="scientific">Lentinus brumalis</name>
    <dbReference type="NCBI Taxonomy" id="2498619"/>
    <lineage>
        <taxon>Eukaryota</taxon>
        <taxon>Fungi</taxon>
        <taxon>Dikarya</taxon>
        <taxon>Basidiomycota</taxon>
        <taxon>Agaricomycotina</taxon>
        <taxon>Agaricomycetes</taxon>
        <taxon>Polyporales</taxon>
        <taxon>Polyporaceae</taxon>
        <taxon>Lentinus</taxon>
    </lineage>
</organism>
<dbReference type="EMBL" id="KZ857426">
    <property type="protein sequence ID" value="RDX46491.1"/>
    <property type="molecule type" value="Genomic_DNA"/>
</dbReference>
<dbReference type="CDD" id="cd03443">
    <property type="entry name" value="PaaI_thioesterase"/>
    <property type="match status" value="1"/>
</dbReference>
<feature type="region of interest" description="Disordered" evidence="2">
    <location>
        <begin position="70"/>
        <end position="92"/>
    </location>
</feature>
<sequence>MSAARARPAIDRLRAFPTAPAPNDDPSKVKSNIAEDDVRLCQNVLAYHIAHHPDSRVFGHEQASRLTMTEVTVNPRGAGQEKGKEGKKPRPDDFEAVTVCELTVQEGMLNVHGTLAGPCAMLVIDLATFAPLFALSALTGVDASGFSTSMNIVWHAPAVAGMTLRFVGTTLSFRGRMASARCEVYDKKKGTLIISATHVIAPVPGLPVAGGAAAAKL</sequence>
<proteinExistence type="predicted"/>
<keyword evidence="4" id="KW-1185">Reference proteome</keyword>
<dbReference type="OrthoDB" id="2831072at2759"/>
<feature type="compositionally biased region" description="Basic and acidic residues" evidence="2">
    <location>
        <begin position="79"/>
        <end position="92"/>
    </location>
</feature>